<evidence type="ECO:0000256" key="1">
    <source>
        <dbReference type="SAM" id="MobiDB-lite"/>
    </source>
</evidence>
<evidence type="ECO:0000313" key="3">
    <source>
        <dbReference type="Proteomes" id="UP000756346"/>
    </source>
</evidence>
<feature type="compositionally biased region" description="Basic residues" evidence="1">
    <location>
        <begin position="380"/>
        <end position="389"/>
    </location>
</feature>
<dbReference type="OrthoDB" id="2420608at2759"/>
<proteinExistence type="predicted"/>
<feature type="compositionally biased region" description="Polar residues" evidence="1">
    <location>
        <begin position="779"/>
        <end position="790"/>
    </location>
</feature>
<comment type="caution">
    <text evidence="2">The sequence shown here is derived from an EMBL/GenBank/DDBJ whole genome shotgun (WGS) entry which is preliminary data.</text>
</comment>
<sequence length="1076" mass="116393">MEPPSKRPRTGPASYDGDDDDDVAEDELSMNPVQFDIEQDPLYELDRGRANAASRLKSRFEDIFAKYEKDFTGIGDEIDFHTGEVVVDNGHIEAILQQEDDDDDHGGDSGSDNDASDTEMDSASDGFVPGMALQDPVSTASDSTKNHWTLPADLPDLDRAEALGPPKNGSFRSDMSTGAYHGTSMASAPPLLNPALLQYDSFGQARMRRSLSDMLSRYSHSRLTNAKSFVQAQKSTTTLGAIHHSSSTRAATIGQRGILSYGVPAYAAKQSHGNEESSRKPSRRPLAEKASANVAKKVKELRKIRNSAKAKKSEAIRARKPKTVPETEGTSNLVADDVVVVKRKRGRPRKVRLPDENETGLPLRVDQTLALKDAAPQKSVKQRQKSAHRKGPEEVEAAPEDGDLPVISDTITVPVKRAYRKSLTSRRRKPVGATKRLATKPTARRKKLRLVSDAQRKSGRARKQTEFYGELISTLEIEQSLLESDDDDNGELRHSLRGLRPSHLQNDVQGTQHGRELSPDLSSQRIIRDSQEPASSWPTVSTFRATSHEVRSPLRAGGLVVRDSQEPSSSIPIPDACSPNIASQPHETFRRNEVDPTYGFSDDEDTDLGVRHPLRASQIRNDCPVPMNEKSISPGPPLPVIAQVRQASAESFGNVNNAIFTSSIFEPSGEALPPAAEGTINVMEDKMPSPSVRTSMTPPPKISPTKGMATESLEHNTPDSGAGEDADASLLGARTRSPRRSSHLSSRCNSPTNTPYDDDTAAAAKINFEPQPITEGNGLVSTERSSSLTATGPEDEPITPKEHRFKEIKVKTSSYVRRRVLALSNLVPDPSAVDGDEDELSTAFPASYRGSSGDPSQLTRSGIADRQRFSTPPGRPSTPDETSKATRRRRSLHANSKPAIHTGSVTAADASESAEAGVPRRRKTGFGFENARGVEPRMSSVTPQVLPCTAAATANRSTGARSKLVTRSKPGLSVPAGSSPSKTTQISPLARRTLTSGGINPAVVTETPSNRKRRRHIGDDGSDQSKPQIREDDDVSHEDGGGSSEGELVQTPGGTMRRCGVGGFTCDRDFCLVCCI</sequence>
<dbReference type="EMBL" id="JAGTJQ010000007">
    <property type="protein sequence ID" value="KAH7027675.1"/>
    <property type="molecule type" value="Genomic_DNA"/>
</dbReference>
<dbReference type="PANTHER" id="PTHR15992">
    <property type="entry name" value="HOLLIDAY JUNCTION RECOGNITION PROTEIN"/>
    <property type="match status" value="1"/>
</dbReference>
<evidence type="ECO:0000313" key="2">
    <source>
        <dbReference type="EMBL" id="KAH7027675.1"/>
    </source>
</evidence>
<feature type="compositionally biased region" description="Acidic residues" evidence="1">
    <location>
        <begin position="16"/>
        <end position="28"/>
    </location>
</feature>
<dbReference type="GO" id="GO:0046982">
    <property type="term" value="F:protein heterodimerization activity"/>
    <property type="evidence" value="ECO:0007669"/>
    <property type="project" value="InterPro"/>
</dbReference>
<dbReference type="PANTHER" id="PTHR15992:SF5">
    <property type="entry name" value="HOLLIDAY JUNCTION RECOGNITION PROTEIN"/>
    <property type="match status" value="1"/>
</dbReference>
<feature type="compositionally biased region" description="Polar residues" evidence="1">
    <location>
        <begin position="976"/>
        <end position="998"/>
    </location>
</feature>
<feature type="compositionally biased region" description="Polar residues" evidence="1">
    <location>
        <begin position="136"/>
        <end position="147"/>
    </location>
</feature>
<feature type="region of interest" description="Disordered" evidence="1">
    <location>
        <begin position="349"/>
        <end position="400"/>
    </location>
</feature>
<dbReference type="GO" id="GO:0005634">
    <property type="term" value="C:nucleus"/>
    <property type="evidence" value="ECO:0007669"/>
    <property type="project" value="InterPro"/>
</dbReference>
<evidence type="ECO:0008006" key="4">
    <source>
        <dbReference type="Google" id="ProtNLM"/>
    </source>
</evidence>
<feature type="compositionally biased region" description="Polar residues" evidence="1">
    <location>
        <begin position="849"/>
        <end position="860"/>
    </location>
</feature>
<dbReference type="Proteomes" id="UP000756346">
    <property type="component" value="Unassembled WGS sequence"/>
</dbReference>
<reference evidence="2" key="1">
    <citation type="journal article" date="2021" name="Nat. Commun.">
        <title>Genetic determinants of endophytism in the Arabidopsis root mycobiome.</title>
        <authorList>
            <person name="Mesny F."/>
            <person name="Miyauchi S."/>
            <person name="Thiergart T."/>
            <person name="Pickel B."/>
            <person name="Atanasova L."/>
            <person name="Karlsson M."/>
            <person name="Huettel B."/>
            <person name="Barry K.W."/>
            <person name="Haridas S."/>
            <person name="Chen C."/>
            <person name="Bauer D."/>
            <person name="Andreopoulos W."/>
            <person name="Pangilinan J."/>
            <person name="LaButti K."/>
            <person name="Riley R."/>
            <person name="Lipzen A."/>
            <person name="Clum A."/>
            <person name="Drula E."/>
            <person name="Henrissat B."/>
            <person name="Kohler A."/>
            <person name="Grigoriev I.V."/>
            <person name="Martin F.M."/>
            <person name="Hacquard S."/>
        </authorList>
    </citation>
    <scope>NUCLEOTIDE SEQUENCE</scope>
    <source>
        <strain evidence="2">MPI-CAGE-CH-0230</strain>
    </source>
</reference>
<dbReference type="InterPro" id="IPR018465">
    <property type="entry name" value="Scm3/HJURP"/>
</dbReference>
<dbReference type="Gene3D" id="1.10.20.10">
    <property type="entry name" value="Histone, subunit A"/>
    <property type="match status" value="1"/>
</dbReference>
<feature type="region of interest" description="Disordered" evidence="1">
    <location>
        <begin position="685"/>
        <end position="804"/>
    </location>
</feature>
<feature type="compositionally biased region" description="Polar residues" evidence="1">
    <location>
        <begin position="503"/>
        <end position="512"/>
    </location>
</feature>
<keyword evidence="3" id="KW-1185">Reference proteome</keyword>
<feature type="region of interest" description="Disordered" evidence="1">
    <location>
        <begin position="564"/>
        <end position="606"/>
    </location>
</feature>
<feature type="region of interest" description="Disordered" evidence="1">
    <location>
        <begin position="90"/>
        <end position="176"/>
    </location>
</feature>
<dbReference type="AlphaFoldDB" id="A0A9P8Y1W4"/>
<feature type="region of interest" description="Disordered" evidence="1">
    <location>
        <begin position="1"/>
        <end position="41"/>
    </location>
</feature>
<accession>A0A9P8Y1W4</accession>
<gene>
    <name evidence="2" type="ORF">B0I36DRAFT_413174</name>
</gene>
<organism evidence="2 3">
    <name type="scientific">Microdochium trichocladiopsis</name>
    <dbReference type="NCBI Taxonomy" id="1682393"/>
    <lineage>
        <taxon>Eukaryota</taxon>
        <taxon>Fungi</taxon>
        <taxon>Dikarya</taxon>
        <taxon>Ascomycota</taxon>
        <taxon>Pezizomycotina</taxon>
        <taxon>Sordariomycetes</taxon>
        <taxon>Xylariomycetidae</taxon>
        <taxon>Xylariales</taxon>
        <taxon>Microdochiaceae</taxon>
        <taxon>Microdochium</taxon>
    </lineage>
</organism>
<dbReference type="GeneID" id="70191537"/>
<dbReference type="InterPro" id="IPR009072">
    <property type="entry name" value="Histone-fold"/>
</dbReference>
<name>A0A9P8Y1W4_9PEZI</name>
<feature type="region of interest" description="Disordered" evidence="1">
    <location>
        <begin position="843"/>
        <end position="940"/>
    </location>
</feature>
<feature type="region of interest" description="Disordered" evidence="1">
    <location>
        <begin position="269"/>
        <end position="330"/>
    </location>
</feature>
<protein>
    <recommendedName>
        <fullName evidence="4">Centromere protein Scm3-domain-containing protein</fullName>
    </recommendedName>
</protein>
<feature type="region of interest" description="Disordered" evidence="1">
    <location>
        <begin position="952"/>
        <end position="1054"/>
    </location>
</feature>
<dbReference type="Pfam" id="PF10384">
    <property type="entry name" value="Scm3"/>
    <property type="match status" value="1"/>
</dbReference>
<feature type="region of interest" description="Disordered" evidence="1">
    <location>
        <begin position="485"/>
        <end position="522"/>
    </location>
</feature>
<dbReference type="RefSeq" id="XP_046010474.1">
    <property type="nucleotide sequence ID" value="XM_046161991.1"/>
</dbReference>
<dbReference type="GO" id="GO:0042393">
    <property type="term" value="F:histone binding"/>
    <property type="evidence" value="ECO:0007669"/>
    <property type="project" value="InterPro"/>
</dbReference>